<accession>A0AAU3I8R4</accession>
<gene>
    <name evidence="3" type="ORF">OG699_36110</name>
</gene>
<keyword evidence="1" id="KW-1133">Transmembrane helix</keyword>
<evidence type="ECO:0000259" key="2">
    <source>
        <dbReference type="Pfam" id="PF12158"/>
    </source>
</evidence>
<evidence type="ECO:0000313" key="3">
    <source>
        <dbReference type="EMBL" id="WTZ12916.1"/>
    </source>
</evidence>
<organism evidence="3">
    <name type="scientific">Streptomyces sp. NBC_01393</name>
    <dbReference type="NCBI Taxonomy" id="2903851"/>
    <lineage>
        <taxon>Bacteria</taxon>
        <taxon>Bacillati</taxon>
        <taxon>Actinomycetota</taxon>
        <taxon>Actinomycetes</taxon>
        <taxon>Kitasatosporales</taxon>
        <taxon>Streptomycetaceae</taxon>
        <taxon>Streptomyces</taxon>
    </lineage>
</organism>
<dbReference type="EMBL" id="CP109546">
    <property type="protein sequence ID" value="WTZ12916.1"/>
    <property type="molecule type" value="Genomic_DNA"/>
</dbReference>
<dbReference type="Pfam" id="PF12158">
    <property type="entry name" value="DUF3592"/>
    <property type="match status" value="1"/>
</dbReference>
<reference evidence="3" key="1">
    <citation type="submission" date="2022-10" db="EMBL/GenBank/DDBJ databases">
        <title>The complete genomes of actinobacterial strains from the NBC collection.</title>
        <authorList>
            <person name="Joergensen T.S."/>
            <person name="Alvarez Arevalo M."/>
            <person name="Sterndorff E.B."/>
            <person name="Faurdal D."/>
            <person name="Vuksanovic O."/>
            <person name="Mourched A.-S."/>
            <person name="Charusanti P."/>
            <person name="Shaw S."/>
            <person name="Blin K."/>
            <person name="Weber T."/>
        </authorList>
    </citation>
    <scope>NUCLEOTIDE SEQUENCE</scope>
    <source>
        <strain evidence="3">NBC_01393</strain>
    </source>
</reference>
<evidence type="ECO:0000256" key="1">
    <source>
        <dbReference type="SAM" id="Phobius"/>
    </source>
</evidence>
<proteinExistence type="predicted"/>
<name>A0AAU3I8R4_9ACTN</name>
<keyword evidence="1" id="KW-0812">Transmembrane</keyword>
<keyword evidence="1" id="KW-0472">Membrane</keyword>
<feature type="transmembrane region" description="Helical" evidence="1">
    <location>
        <begin position="125"/>
        <end position="152"/>
    </location>
</feature>
<protein>
    <submittedName>
        <fullName evidence="3">DUF3592 domain-containing protein</fullName>
    </submittedName>
</protein>
<feature type="transmembrane region" description="Helical" evidence="1">
    <location>
        <begin position="6"/>
        <end position="27"/>
    </location>
</feature>
<dbReference type="InterPro" id="IPR021994">
    <property type="entry name" value="DUF3592"/>
</dbReference>
<sequence>MIFVVLVFVAIVSVIVIAPVAAGVMAVRKVRRRTRAQRHGLRTEGRCIRVETVRRSGGGYATSTRRYYLFEYVTHDGRQFRFEDSAPNTTMPGDILAVSYLPEDPEGATVALPGDRTAQRELGCFLVFLGVALAIALTVAGVGVGVLSLFAAGA</sequence>
<dbReference type="AlphaFoldDB" id="A0AAU3I8R4"/>
<feature type="domain" description="DUF3592" evidence="2">
    <location>
        <begin position="43"/>
        <end position="110"/>
    </location>
</feature>